<dbReference type="Gene3D" id="3.40.50.150">
    <property type="entry name" value="Vaccinia Virus protein VP39"/>
    <property type="match status" value="1"/>
</dbReference>
<dbReference type="RefSeq" id="WP_078814677.1">
    <property type="nucleotide sequence ID" value="NZ_FUYE01000012.1"/>
</dbReference>
<dbReference type="PRINTS" id="PR00507">
    <property type="entry name" value="N12N6MTFRASE"/>
</dbReference>
<dbReference type="AlphaFoldDB" id="A0A1T4YJ72"/>
<keyword evidence="2" id="KW-1185">Reference proteome</keyword>
<sequence>MRINPFYESTWKSVPPINSEVRSRKQSALLPLAPINASPVPHLTSLYHFSRPGYYGKRSYPGNCGGNIIRDLLLYFQPRNVFDPMTGSGTCADVCRELEIPCLSKDIREGFDASNPASFESLNSKRFDFIWAHPPYWRQKLYTMMPGDMSRTDSLAEFLESYGRFIKNCAALLTDGGKFAILMGDYNDRAEGFVSLTYYTKRLAFEAGLRQCCTDIIRFSHGASSSRKVYRSSFIPGLHDVCMVFEKAGN</sequence>
<evidence type="ECO:0008006" key="3">
    <source>
        <dbReference type="Google" id="ProtNLM"/>
    </source>
</evidence>
<accession>A0A1T4YJ72</accession>
<dbReference type="OrthoDB" id="256730at2"/>
<dbReference type="Proteomes" id="UP000190774">
    <property type="component" value="Unassembled WGS sequence"/>
</dbReference>
<name>A0A1T4YJ72_9BACT</name>
<evidence type="ECO:0000313" key="1">
    <source>
        <dbReference type="EMBL" id="SKB01864.1"/>
    </source>
</evidence>
<reference evidence="2" key="1">
    <citation type="submission" date="2017-02" db="EMBL/GenBank/DDBJ databases">
        <authorList>
            <person name="Varghese N."/>
            <person name="Submissions S."/>
        </authorList>
    </citation>
    <scope>NUCLEOTIDE SEQUENCE [LARGE SCALE GENOMIC DNA]</scope>
    <source>
        <strain evidence="2">ATCC 700200</strain>
    </source>
</reference>
<organism evidence="1 2">
    <name type="scientific">Prosthecobacter debontii</name>
    <dbReference type="NCBI Taxonomy" id="48467"/>
    <lineage>
        <taxon>Bacteria</taxon>
        <taxon>Pseudomonadati</taxon>
        <taxon>Verrucomicrobiota</taxon>
        <taxon>Verrucomicrobiia</taxon>
        <taxon>Verrucomicrobiales</taxon>
        <taxon>Verrucomicrobiaceae</taxon>
        <taxon>Prosthecobacter</taxon>
    </lineage>
</organism>
<protein>
    <recommendedName>
        <fullName evidence="3">DNA methylase</fullName>
    </recommendedName>
</protein>
<evidence type="ECO:0000313" key="2">
    <source>
        <dbReference type="Proteomes" id="UP000190774"/>
    </source>
</evidence>
<gene>
    <name evidence="1" type="ORF">SAMN02745166_03487</name>
</gene>
<dbReference type="EMBL" id="FUYE01000012">
    <property type="protein sequence ID" value="SKB01864.1"/>
    <property type="molecule type" value="Genomic_DNA"/>
</dbReference>
<proteinExistence type="predicted"/>
<dbReference type="SUPFAM" id="SSF53335">
    <property type="entry name" value="S-adenosyl-L-methionine-dependent methyltransferases"/>
    <property type="match status" value="1"/>
</dbReference>
<dbReference type="InterPro" id="IPR029063">
    <property type="entry name" value="SAM-dependent_MTases_sf"/>
</dbReference>
<dbReference type="STRING" id="48467.SAMN02745166_03487"/>